<dbReference type="SUPFAM" id="SSF52821">
    <property type="entry name" value="Rhodanese/Cell cycle control phosphatase"/>
    <property type="match status" value="1"/>
</dbReference>
<evidence type="ECO:0000313" key="3">
    <source>
        <dbReference type="Proteomes" id="UP000194664"/>
    </source>
</evidence>
<evidence type="ECO:0000313" key="2">
    <source>
        <dbReference type="EMBL" id="OUD08635.1"/>
    </source>
</evidence>
<accession>A0A251WWW1</accession>
<organism evidence="2 3">
    <name type="scientific">Marivivens niveibacter</name>
    <dbReference type="NCBI Taxonomy" id="1930667"/>
    <lineage>
        <taxon>Bacteria</taxon>
        <taxon>Pseudomonadati</taxon>
        <taxon>Pseudomonadota</taxon>
        <taxon>Alphaproteobacteria</taxon>
        <taxon>Rhodobacterales</taxon>
        <taxon>Paracoccaceae</taxon>
        <taxon>Marivivens group</taxon>
        <taxon>Marivivens</taxon>
    </lineage>
</organism>
<evidence type="ECO:0000259" key="1">
    <source>
        <dbReference type="PROSITE" id="PS50206"/>
    </source>
</evidence>
<reference evidence="2 3" key="1">
    <citation type="submission" date="2016-12" db="EMBL/GenBank/DDBJ databases">
        <title>The draft genome sequence of HSLHS2.</title>
        <authorList>
            <person name="Hu D."/>
            <person name="Wang L."/>
            <person name="Shao Z."/>
        </authorList>
    </citation>
    <scope>NUCLEOTIDE SEQUENCE [LARGE SCALE GENOMIC DNA]</scope>
    <source>
        <strain evidence="2">MCCC 1A06712</strain>
    </source>
</reference>
<dbReference type="Proteomes" id="UP000194664">
    <property type="component" value="Unassembled WGS sequence"/>
</dbReference>
<keyword evidence="2" id="KW-0808">Transferase</keyword>
<dbReference type="Pfam" id="PF00581">
    <property type="entry name" value="Rhodanese"/>
    <property type="match status" value="1"/>
</dbReference>
<feature type="domain" description="Rhodanese" evidence="1">
    <location>
        <begin position="22"/>
        <end position="117"/>
    </location>
</feature>
<gene>
    <name evidence="2" type="ORF">BVC71_11905</name>
</gene>
<dbReference type="SMART" id="SM00450">
    <property type="entry name" value="RHOD"/>
    <property type="match status" value="1"/>
</dbReference>
<keyword evidence="3" id="KW-1185">Reference proteome</keyword>
<comment type="caution">
    <text evidence="2">The sequence shown here is derived from an EMBL/GenBank/DDBJ whole genome shotgun (WGS) entry which is preliminary data.</text>
</comment>
<dbReference type="Gene3D" id="3.40.250.10">
    <property type="entry name" value="Rhodanese-like domain"/>
    <property type="match status" value="1"/>
</dbReference>
<dbReference type="AlphaFoldDB" id="A0A251WWW1"/>
<protein>
    <submittedName>
        <fullName evidence="2">Sulfurtransferase</fullName>
    </submittedName>
</protein>
<dbReference type="PANTHER" id="PTHR43031:SF16">
    <property type="entry name" value="OXIDOREDUCTASE"/>
    <property type="match status" value="1"/>
</dbReference>
<proteinExistence type="predicted"/>
<sequence>MINFFQRPAAGLSPTEAIEQHANGEIVVIDVRDPMELKASGTAAGAINIPLATFQMRVDPRSPECHDALKSGKPIAVFCASGGRSSQAKQFLEKIGYKDVHNIGGFGNWVQAGGPTE</sequence>
<dbReference type="RefSeq" id="WP_086451905.1">
    <property type="nucleotide sequence ID" value="NZ_MSPP01000004.1"/>
</dbReference>
<dbReference type="InterPro" id="IPR036873">
    <property type="entry name" value="Rhodanese-like_dom_sf"/>
</dbReference>
<dbReference type="GO" id="GO:0016740">
    <property type="term" value="F:transferase activity"/>
    <property type="evidence" value="ECO:0007669"/>
    <property type="project" value="UniProtKB-KW"/>
</dbReference>
<dbReference type="EMBL" id="MSPP01000004">
    <property type="protein sequence ID" value="OUD08635.1"/>
    <property type="molecule type" value="Genomic_DNA"/>
</dbReference>
<name>A0A251WWW1_9RHOB</name>
<dbReference type="PROSITE" id="PS50206">
    <property type="entry name" value="RHODANESE_3"/>
    <property type="match status" value="1"/>
</dbReference>
<dbReference type="InterPro" id="IPR001763">
    <property type="entry name" value="Rhodanese-like_dom"/>
</dbReference>
<dbReference type="OrthoDB" id="9807812at2"/>
<dbReference type="PANTHER" id="PTHR43031">
    <property type="entry name" value="FAD-DEPENDENT OXIDOREDUCTASE"/>
    <property type="match status" value="1"/>
</dbReference>
<dbReference type="InterPro" id="IPR050229">
    <property type="entry name" value="GlpE_sulfurtransferase"/>
</dbReference>